<dbReference type="InterPro" id="IPR036397">
    <property type="entry name" value="RNaseH_sf"/>
</dbReference>
<keyword evidence="5" id="KW-0808">Transferase</keyword>
<dbReference type="Pfam" id="PF00078">
    <property type="entry name" value="RVT_1"/>
    <property type="match status" value="1"/>
</dbReference>
<dbReference type="FunFam" id="3.30.70.270:FF:000020">
    <property type="entry name" value="Transposon Tf2-6 polyprotein-like Protein"/>
    <property type="match status" value="1"/>
</dbReference>
<feature type="domain" description="Integrase catalytic" evidence="18">
    <location>
        <begin position="767"/>
        <end position="925"/>
    </location>
</feature>
<dbReference type="SMART" id="SM00431">
    <property type="entry name" value="SCAN"/>
    <property type="match status" value="1"/>
</dbReference>
<dbReference type="Pfam" id="PF17921">
    <property type="entry name" value="Integrase_H2C2"/>
    <property type="match status" value="1"/>
</dbReference>
<gene>
    <name evidence="19" type="ORF">WMY93_014531</name>
</gene>
<evidence type="ECO:0000256" key="4">
    <source>
        <dbReference type="ARBA" id="ARBA00022670"/>
    </source>
</evidence>
<organism evidence="19 20">
    <name type="scientific">Mugilogobius chulae</name>
    <name type="common">yellowstripe goby</name>
    <dbReference type="NCBI Taxonomy" id="88201"/>
    <lineage>
        <taxon>Eukaryota</taxon>
        <taxon>Metazoa</taxon>
        <taxon>Chordata</taxon>
        <taxon>Craniata</taxon>
        <taxon>Vertebrata</taxon>
        <taxon>Euteleostomi</taxon>
        <taxon>Actinopterygii</taxon>
        <taxon>Neopterygii</taxon>
        <taxon>Teleostei</taxon>
        <taxon>Neoteleostei</taxon>
        <taxon>Acanthomorphata</taxon>
        <taxon>Gobiaria</taxon>
        <taxon>Gobiiformes</taxon>
        <taxon>Gobioidei</taxon>
        <taxon>Gobiidae</taxon>
        <taxon>Gobionellinae</taxon>
        <taxon>Mugilogobius</taxon>
    </lineage>
</organism>
<dbReference type="Gene3D" id="1.10.4020.10">
    <property type="entry name" value="DNA breaking-rejoining enzymes"/>
    <property type="match status" value="1"/>
</dbReference>
<dbReference type="CDD" id="cd09274">
    <property type="entry name" value="RNase_HI_RT_Ty3"/>
    <property type="match status" value="1"/>
</dbReference>
<evidence type="ECO:0000259" key="16">
    <source>
        <dbReference type="PROSITE" id="PS50804"/>
    </source>
</evidence>
<proteinExistence type="inferred from homology"/>
<keyword evidence="9" id="KW-0378">Hydrolase</keyword>
<keyword evidence="20" id="KW-1185">Reference proteome</keyword>
<dbReference type="PANTHER" id="PTHR37984:SF5">
    <property type="entry name" value="PROTEIN NYNRIN-LIKE"/>
    <property type="match status" value="1"/>
</dbReference>
<keyword evidence="12" id="KW-0863">Zinc-finger</keyword>
<feature type="compositionally biased region" description="Polar residues" evidence="14">
    <location>
        <begin position="75"/>
        <end position="85"/>
    </location>
</feature>
<dbReference type="InterPro" id="IPR036875">
    <property type="entry name" value="Znf_CCHC_sf"/>
</dbReference>
<dbReference type="SUPFAM" id="SSF50630">
    <property type="entry name" value="Acid proteases"/>
    <property type="match status" value="1"/>
</dbReference>
<keyword evidence="13" id="KW-0175">Coiled coil</keyword>
<evidence type="ECO:0000256" key="11">
    <source>
        <dbReference type="ARBA" id="ARBA00039658"/>
    </source>
</evidence>
<feature type="region of interest" description="Disordered" evidence="14">
    <location>
        <begin position="366"/>
        <end position="408"/>
    </location>
</feature>
<keyword evidence="12" id="KW-0862">Zinc</keyword>
<evidence type="ECO:0000256" key="13">
    <source>
        <dbReference type="SAM" id="Coils"/>
    </source>
</evidence>
<dbReference type="FunFam" id="1.10.340.70:FF:000001">
    <property type="entry name" value="Retrovirus-related Pol polyprotein from transposon gypsy-like Protein"/>
    <property type="match status" value="1"/>
</dbReference>
<dbReference type="InterPro" id="IPR021109">
    <property type="entry name" value="Peptidase_aspartic_dom_sf"/>
</dbReference>
<dbReference type="Gene3D" id="3.30.70.270">
    <property type="match status" value="2"/>
</dbReference>
<dbReference type="InterPro" id="IPR050951">
    <property type="entry name" value="Retrovirus_Pol_polyprotein"/>
</dbReference>
<dbReference type="PANTHER" id="PTHR37984">
    <property type="entry name" value="PROTEIN CBG26694"/>
    <property type="match status" value="1"/>
</dbReference>
<feature type="domain" description="Reverse transcriptase" evidence="17">
    <location>
        <begin position="1154"/>
        <end position="1332"/>
    </location>
</feature>
<dbReference type="InterPro" id="IPR001584">
    <property type="entry name" value="Integrase_cat-core"/>
</dbReference>
<evidence type="ECO:0000256" key="14">
    <source>
        <dbReference type="SAM" id="MobiDB-lite"/>
    </source>
</evidence>
<dbReference type="InterPro" id="IPR054465">
    <property type="entry name" value="Integrase_p58-like_C"/>
</dbReference>
<evidence type="ECO:0000259" key="18">
    <source>
        <dbReference type="PROSITE" id="PS50994"/>
    </source>
</evidence>
<dbReference type="PROSITE" id="PS50878">
    <property type="entry name" value="RT_POL"/>
    <property type="match status" value="1"/>
</dbReference>
<evidence type="ECO:0000256" key="1">
    <source>
        <dbReference type="ARBA" id="ARBA00010879"/>
    </source>
</evidence>
<dbReference type="Proteomes" id="UP001460270">
    <property type="component" value="Unassembled WGS sequence"/>
</dbReference>
<keyword evidence="6" id="KW-0548">Nucleotidyltransferase</keyword>
<keyword evidence="12" id="KW-0479">Metal-binding</keyword>
<dbReference type="GO" id="GO:0004523">
    <property type="term" value="F:RNA-DNA hybrid ribonuclease activity"/>
    <property type="evidence" value="ECO:0007669"/>
    <property type="project" value="UniProtKB-EC"/>
</dbReference>
<feature type="region of interest" description="Disordered" evidence="14">
    <location>
        <begin position="118"/>
        <end position="177"/>
    </location>
</feature>
<dbReference type="SUPFAM" id="SSF47353">
    <property type="entry name" value="Retrovirus capsid dimerization domain-like"/>
    <property type="match status" value="1"/>
</dbReference>
<dbReference type="Gene3D" id="1.10.340.70">
    <property type="match status" value="1"/>
</dbReference>
<dbReference type="GO" id="GO:0003964">
    <property type="term" value="F:RNA-directed DNA polymerase activity"/>
    <property type="evidence" value="ECO:0007669"/>
    <property type="project" value="UniProtKB-KW"/>
</dbReference>
<evidence type="ECO:0000256" key="2">
    <source>
        <dbReference type="ARBA" id="ARBA00012180"/>
    </source>
</evidence>
<dbReference type="CDD" id="cd01647">
    <property type="entry name" value="RT_LTR"/>
    <property type="match status" value="1"/>
</dbReference>
<protein>
    <recommendedName>
        <fullName evidence="11">Gypsy retrotransposon integrase-like protein 1</fullName>
        <ecNumber evidence="3">2.7.7.49</ecNumber>
        <ecNumber evidence="2">3.1.26.4</ecNumber>
    </recommendedName>
</protein>
<evidence type="ECO:0000313" key="20">
    <source>
        <dbReference type="Proteomes" id="UP001460270"/>
    </source>
</evidence>
<dbReference type="Gene3D" id="3.30.420.10">
    <property type="entry name" value="Ribonuclease H-like superfamily/Ribonuclease H"/>
    <property type="match status" value="1"/>
</dbReference>
<sequence length="1565" mass="176678">MSQSRGFQWSCGRGKHEYIGERFRAPVSLNLVTLENPATVGVRSGMAGRRKRKGLRSQCKYDEEVAYSDGAGESMSGSRRATTAGEQPVGELLSLMRDLIDGQKRREEDFMAELRELRAALPVPHPTQQPSSQPPRERSPSPVPQFLGAAPSPTDPGSPSPRLGLPTPSGTRPVLRPRVLDAEDVPSFHRESDIASRPEWRVYSDPKIPQYQDGEDIENYLLRFERIAKTWRWPENEWACRLVPLLTGKALDAYTSMDEERAHCYEDLKEALLMKFDVSPETYRQQFRSTAVPFGENPTETYHRLKGLYRRWVRPEDHTKEEIGETIVLEQLLRVLPMDVRTWVKEHEPVDGLSASRLALQYVNARKGAPQHRQGGSTHRQLTPPNQPRPARREFQEQPGTSAPNQRGPGKELVCFYCQQSGHKASVCPLRKAKITGACYPARSETGVASNPEGAVQHCKTVMINGQTVTALLDTGSFTSLVRRKLVPLGSLDYTKTLDVRCVHGDAHPYPTIDVTVNIDGQQYLLTVGVVDDLPVDVILGCDLPVLVDLLNGNELVIDCDSGGLGSQADEVPCPAIVSGPVVTLAQASAGVEPLPDLDSSLVEGSTKGLKKTRRQKRFEKKLWSDKPEIGALSSVKMWEVPQDIAVLQREDETLKGLFAKVGTSTKGGCVGKEVLEIEGGVLFSVQDDYKRLVVPATCRPLVLHLAHSIPWAGHLGRHKTYLRISSRFYWPSMYKDVQQYCATCPTCQKICVPRKSDRALLQPLPVISTPFRRIAMDIVGPLVRSSGGYEYILVVSDYATRFPEAFPLRTITAPAVLRALVQLFSRVGIPDEILTDQGTNFTSRLMQLFHRQLGITGIRTTPYHPQTDGLVERFNQTLKRMLQRFVDDTGKDWDRWLPFLLFAYREVPQASTGFSPFELLYGWDVQGPLDLLRKTWGAPPTSEGCKGIVQFVMEMRERLATYLDQAELNLQEAQKTQKAWYDRQARHREFKPGERVLLLLPSSSNKLLAKWQGPYNVVRKMGPVTYEIFHPEKKRQKQTYHVNLLKLWKERSPTSPVLMVQPGDLEEEEDEADTLESLTSNAPASLVHLTPEQAASVLRVFDEVPSLFVPKPGKTTLVEYVIRLKDSTPIRQRPYRVPQQLVEKLHLEVQEMLKLGVIEPSQSEWCSPVVIVFKKNGTLRICIDFRKLNSIAEFDAYPMPRIDDLLERIGAARYITTLDLCKGYWQVPLDKTSRPYTAFRTPAGLFQFTVMPFGLHGAPAMFQRLMDKVLAGCEECSAAYLDDVVVFSPTWEEHLKHLSLVLKKIAQAGLTLNPSKCEWAREETRYLGYQMGRGQIRPQLDKIEAVMNCPRPCTKKEVRSFLGLTGWYRRFVPHYATIAAPLSALTMKNQRNPVNWTEECEQAFCTLKTMLCSSPVLKSPDFNERFLVQVDASGVGLGAVLAQGNPGEERPILYLSRKLQPRETRYSAIEKEGLAIKWALDSLRYYLLGREFDLETDHRALTWIQSMKDHNSRLTRWYLALQPFKFVIRHRAGKANVVADYLSRLPQSVNLPEGRDDVTVQARP</sequence>
<dbReference type="InterPro" id="IPR038269">
    <property type="entry name" value="SCAN_sf"/>
</dbReference>
<dbReference type="FunFam" id="3.30.420.10:FF:000032">
    <property type="entry name" value="Retrovirus-related Pol polyprotein from transposon 297-like Protein"/>
    <property type="match status" value="1"/>
</dbReference>
<dbReference type="PROSITE" id="PS50158">
    <property type="entry name" value="ZF_CCHC"/>
    <property type="match status" value="1"/>
</dbReference>
<comment type="similarity">
    <text evidence="1">Belongs to the beta type-B retroviral polymerase family. HERV class-II K(HML-2) pol subfamily.</text>
</comment>
<dbReference type="SUPFAM" id="SSF53098">
    <property type="entry name" value="Ribonuclease H-like"/>
    <property type="match status" value="1"/>
</dbReference>
<dbReference type="GO" id="GO:0003676">
    <property type="term" value="F:nucleic acid binding"/>
    <property type="evidence" value="ECO:0007669"/>
    <property type="project" value="InterPro"/>
</dbReference>
<dbReference type="Pfam" id="PF02023">
    <property type="entry name" value="SCAN"/>
    <property type="match status" value="1"/>
</dbReference>
<dbReference type="CDD" id="cd00303">
    <property type="entry name" value="retropepsin_like"/>
    <property type="match status" value="1"/>
</dbReference>
<feature type="domain" description="CCHC-type" evidence="15">
    <location>
        <begin position="415"/>
        <end position="429"/>
    </location>
</feature>
<feature type="region of interest" description="Disordered" evidence="14">
    <location>
        <begin position="69"/>
        <end position="88"/>
    </location>
</feature>
<dbReference type="PROSITE" id="PS50804">
    <property type="entry name" value="SCAN_BOX"/>
    <property type="match status" value="1"/>
</dbReference>
<dbReference type="EC" id="3.1.26.4" evidence="2"/>
<dbReference type="GO" id="GO:0015074">
    <property type="term" value="P:DNA integration"/>
    <property type="evidence" value="ECO:0007669"/>
    <property type="project" value="InterPro"/>
</dbReference>
<dbReference type="Pfam" id="PF17917">
    <property type="entry name" value="RT_RNaseH"/>
    <property type="match status" value="1"/>
</dbReference>
<dbReference type="SUPFAM" id="SSF57756">
    <property type="entry name" value="Retrovirus zinc finger-like domains"/>
    <property type="match status" value="1"/>
</dbReference>
<dbReference type="Gene3D" id="3.10.20.370">
    <property type="match status" value="1"/>
</dbReference>
<dbReference type="InterPro" id="IPR018061">
    <property type="entry name" value="Retropepsins"/>
</dbReference>
<dbReference type="FunFam" id="3.10.20.370:FF:000001">
    <property type="entry name" value="Retrovirus-related Pol polyprotein from transposon 17.6-like protein"/>
    <property type="match status" value="1"/>
</dbReference>
<feature type="coiled-coil region" evidence="13">
    <location>
        <begin position="957"/>
        <end position="984"/>
    </location>
</feature>
<dbReference type="GO" id="GO:0008270">
    <property type="term" value="F:zinc ion binding"/>
    <property type="evidence" value="ECO:0007669"/>
    <property type="project" value="UniProtKB-KW"/>
</dbReference>
<evidence type="ECO:0000313" key="19">
    <source>
        <dbReference type="EMBL" id="KAK7909847.1"/>
    </source>
</evidence>
<feature type="domain" description="SCAN box" evidence="16">
    <location>
        <begin position="284"/>
        <end position="358"/>
    </location>
</feature>
<keyword evidence="8" id="KW-0255">Endonuclease</keyword>
<dbReference type="InterPro" id="IPR003309">
    <property type="entry name" value="SCAN_dom"/>
</dbReference>
<dbReference type="EC" id="2.7.7.49" evidence="3"/>
<accession>A0AAW0P1S3</accession>
<dbReference type="Pfam" id="PF00665">
    <property type="entry name" value="rve"/>
    <property type="match status" value="1"/>
</dbReference>
<dbReference type="SUPFAM" id="SSF56672">
    <property type="entry name" value="DNA/RNA polymerases"/>
    <property type="match status" value="1"/>
</dbReference>
<evidence type="ECO:0000256" key="5">
    <source>
        <dbReference type="ARBA" id="ARBA00022679"/>
    </source>
</evidence>
<dbReference type="Gene3D" id="2.40.70.10">
    <property type="entry name" value="Acid Proteases"/>
    <property type="match status" value="1"/>
</dbReference>
<evidence type="ECO:0000259" key="15">
    <source>
        <dbReference type="PROSITE" id="PS50158"/>
    </source>
</evidence>
<dbReference type="EMBL" id="JBBPFD010000010">
    <property type="protein sequence ID" value="KAK7909847.1"/>
    <property type="molecule type" value="Genomic_DNA"/>
</dbReference>
<dbReference type="InterPro" id="IPR041373">
    <property type="entry name" value="RT_RNaseH"/>
</dbReference>
<dbReference type="InterPro" id="IPR043502">
    <property type="entry name" value="DNA/RNA_pol_sf"/>
</dbReference>
<dbReference type="Gene3D" id="3.10.10.10">
    <property type="entry name" value="HIV Type 1 Reverse Transcriptase, subunit A, domain 1"/>
    <property type="match status" value="1"/>
</dbReference>
<dbReference type="InterPro" id="IPR043128">
    <property type="entry name" value="Rev_trsase/Diguanyl_cyclase"/>
</dbReference>
<evidence type="ECO:0000256" key="10">
    <source>
        <dbReference type="ARBA" id="ARBA00022918"/>
    </source>
</evidence>
<evidence type="ECO:0000256" key="3">
    <source>
        <dbReference type="ARBA" id="ARBA00012493"/>
    </source>
</evidence>
<reference evidence="20" key="1">
    <citation type="submission" date="2024-04" db="EMBL/GenBank/DDBJ databases">
        <title>Salinicola lusitanus LLJ914,a marine bacterium isolated from the Okinawa Trough.</title>
        <authorList>
            <person name="Li J."/>
        </authorList>
    </citation>
    <scope>NUCLEOTIDE SEQUENCE [LARGE SCALE GENOMIC DNA]</scope>
</reference>
<dbReference type="Pfam" id="PF22938">
    <property type="entry name" value="Integrase_p58_C"/>
    <property type="match status" value="1"/>
</dbReference>
<dbReference type="InterPro" id="IPR012337">
    <property type="entry name" value="RNaseH-like_sf"/>
</dbReference>
<dbReference type="CDD" id="cd07936">
    <property type="entry name" value="SCAN"/>
    <property type="match status" value="1"/>
</dbReference>
<dbReference type="InterPro" id="IPR001878">
    <property type="entry name" value="Znf_CCHC"/>
</dbReference>
<dbReference type="Pfam" id="PF00077">
    <property type="entry name" value="RVP"/>
    <property type="match status" value="1"/>
</dbReference>
<comment type="caution">
    <text evidence="19">The sequence shown here is derived from an EMBL/GenBank/DDBJ whole genome shotgun (WGS) entry which is preliminary data.</text>
</comment>
<keyword evidence="7" id="KW-0540">Nuclease</keyword>
<evidence type="ECO:0000256" key="7">
    <source>
        <dbReference type="ARBA" id="ARBA00022722"/>
    </source>
</evidence>
<keyword evidence="4" id="KW-0645">Protease</keyword>
<evidence type="ECO:0000256" key="9">
    <source>
        <dbReference type="ARBA" id="ARBA00022801"/>
    </source>
</evidence>
<dbReference type="InterPro" id="IPR000477">
    <property type="entry name" value="RT_dom"/>
</dbReference>
<keyword evidence="10" id="KW-0695">RNA-directed DNA polymerase</keyword>
<dbReference type="FunFam" id="3.10.10.10:FF:000007">
    <property type="entry name" value="Retrovirus-related Pol polyprotein from transposon 17.6-like Protein"/>
    <property type="match status" value="1"/>
</dbReference>
<dbReference type="InterPro" id="IPR041588">
    <property type="entry name" value="Integrase_H2C2"/>
</dbReference>
<name>A0AAW0P1S3_9GOBI</name>
<evidence type="ECO:0000256" key="12">
    <source>
        <dbReference type="PROSITE-ProRule" id="PRU00047"/>
    </source>
</evidence>
<evidence type="ECO:0000256" key="6">
    <source>
        <dbReference type="ARBA" id="ARBA00022695"/>
    </source>
</evidence>
<evidence type="ECO:0000256" key="8">
    <source>
        <dbReference type="ARBA" id="ARBA00022759"/>
    </source>
</evidence>
<feature type="compositionally biased region" description="Polar residues" evidence="14">
    <location>
        <begin position="374"/>
        <end position="384"/>
    </location>
</feature>
<evidence type="ECO:0000259" key="17">
    <source>
        <dbReference type="PROSITE" id="PS50878"/>
    </source>
</evidence>
<dbReference type="GO" id="GO:0008233">
    <property type="term" value="F:peptidase activity"/>
    <property type="evidence" value="ECO:0007669"/>
    <property type="project" value="UniProtKB-KW"/>
</dbReference>
<dbReference type="GO" id="GO:0006508">
    <property type="term" value="P:proteolysis"/>
    <property type="evidence" value="ECO:0007669"/>
    <property type="project" value="UniProtKB-KW"/>
</dbReference>
<dbReference type="PROSITE" id="PS50994">
    <property type="entry name" value="INTEGRASE"/>
    <property type="match status" value="1"/>
</dbReference>